<evidence type="ECO:0000256" key="6">
    <source>
        <dbReference type="ARBA" id="ARBA00023002"/>
    </source>
</evidence>
<feature type="transmembrane region" description="Helical" evidence="7">
    <location>
        <begin position="403"/>
        <end position="422"/>
    </location>
</feature>
<comment type="pathway">
    <text evidence="2">Pyrimidine metabolism; UMP biosynthesis via de novo pathway.</text>
</comment>
<dbReference type="OrthoDB" id="9802377at2"/>
<feature type="transmembrane region" description="Helical" evidence="7">
    <location>
        <begin position="460"/>
        <end position="478"/>
    </location>
</feature>
<proteinExistence type="predicted"/>
<keyword evidence="4" id="KW-0288">FMN</keyword>
<keyword evidence="6" id="KW-0560">Oxidoreductase</keyword>
<dbReference type="Proteomes" id="UP000293142">
    <property type="component" value="Unassembled WGS sequence"/>
</dbReference>
<comment type="caution">
    <text evidence="9">The sequence shown here is derived from an EMBL/GenBank/DDBJ whole genome shotgun (WGS) entry which is preliminary data.</text>
</comment>
<keyword evidence="3" id="KW-0285">Flavoprotein</keyword>
<dbReference type="InterPro" id="IPR013785">
    <property type="entry name" value="Aldolase_TIM"/>
</dbReference>
<evidence type="ECO:0000313" key="10">
    <source>
        <dbReference type="Proteomes" id="UP000293142"/>
    </source>
</evidence>
<dbReference type="InterPro" id="IPR050074">
    <property type="entry name" value="DHO_dehydrogenase"/>
</dbReference>
<feature type="transmembrane region" description="Helical" evidence="7">
    <location>
        <begin position="434"/>
        <end position="454"/>
    </location>
</feature>
<name>A0A4Q9DPI8_9BACL</name>
<keyword evidence="7" id="KW-0472">Membrane</keyword>
<dbReference type="SUPFAM" id="SSF51395">
    <property type="entry name" value="FMN-linked oxidoreductases"/>
    <property type="match status" value="1"/>
</dbReference>
<dbReference type="RefSeq" id="WP_131016035.1">
    <property type="nucleotide sequence ID" value="NZ_SIRE01000018.1"/>
</dbReference>
<feature type="transmembrane region" description="Helical" evidence="7">
    <location>
        <begin position="499"/>
        <end position="523"/>
    </location>
</feature>
<evidence type="ECO:0000256" key="5">
    <source>
        <dbReference type="ARBA" id="ARBA00022975"/>
    </source>
</evidence>
<protein>
    <recommendedName>
        <fullName evidence="8">Dihydroorotate dehydrogenase catalytic domain-containing protein</fullName>
    </recommendedName>
</protein>
<dbReference type="AlphaFoldDB" id="A0A4Q9DPI8"/>
<comment type="cofactor">
    <cofactor evidence="1">
        <name>FMN</name>
        <dbReference type="ChEBI" id="CHEBI:58210"/>
    </cofactor>
</comment>
<feature type="domain" description="Dihydroorotate dehydrogenase catalytic" evidence="8">
    <location>
        <begin position="258"/>
        <end position="325"/>
    </location>
</feature>
<dbReference type="EMBL" id="SIRE01000018">
    <property type="protein sequence ID" value="TBL75138.1"/>
    <property type="molecule type" value="Genomic_DNA"/>
</dbReference>
<feature type="transmembrane region" description="Helical" evidence="7">
    <location>
        <begin position="558"/>
        <end position="579"/>
    </location>
</feature>
<feature type="transmembrane region" description="Helical" evidence="7">
    <location>
        <begin position="614"/>
        <end position="634"/>
    </location>
</feature>
<reference evidence="9 10" key="1">
    <citation type="submission" date="2019-02" db="EMBL/GenBank/DDBJ databases">
        <title>Paenibacillus sp. nov., isolated from surface-sterilized tissue of Thalictrum simplex L.</title>
        <authorList>
            <person name="Tuo L."/>
        </authorList>
    </citation>
    <scope>NUCLEOTIDE SEQUENCE [LARGE SCALE GENOMIC DNA]</scope>
    <source>
        <strain evidence="9 10">N2SHLJ1</strain>
    </source>
</reference>
<keyword evidence="7" id="KW-0812">Transmembrane</keyword>
<dbReference type="GO" id="GO:0005737">
    <property type="term" value="C:cytoplasm"/>
    <property type="evidence" value="ECO:0007669"/>
    <property type="project" value="InterPro"/>
</dbReference>
<keyword evidence="5" id="KW-0665">Pyrimidine biosynthesis</keyword>
<dbReference type="GO" id="GO:0004152">
    <property type="term" value="F:dihydroorotate dehydrogenase activity"/>
    <property type="evidence" value="ECO:0007669"/>
    <property type="project" value="TreeGrafter"/>
</dbReference>
<evidence type="ECO:0000256" key="1">
    <source>
        <dbReference type="ARBA" id="ARBA00001917"/>
    </source>
</evidence>
<gene>
    <name evidence="9" type="ORF">EYB31_24345</name>
</gene>
<evidence type="ECO:0000313" key="9">
    <source>
        <dbReference type="EMBL" id="TBL75138.1"/>
    </source>
</evidence>
<dbReference type="GO" id="GO:0009220">
    <property type="term" value="P:pyrimidine ribonucleotide biosynthetic process"/>
    <property type="evidence" value="ECO:0007669"/>
    <property type="project" value="TreeGrafter"/>
</dbReference>
<evidence type="ECO:0000256" key="3">
    <source>
        <dbReference type="ARBA" id="ARBA00022630"/>
    </source>
</evidence>
<dbReference type="PANTHER" id="PTHR48109">
    <property type="entry name" value="DIHYDROOROTATE DEHYDROGENASE (QUINONE), MITOCHONDRIAL-RELATED"/>
    <property type="match status" value="1"/>
</dbReference>
<dbReference type="InterPro" id="IPR005720">
    <property type="entry name" value="Dihydroorotate_DH_cat"/>
</dbReference>
<evidence type="ECO:0000256" key="2">
    <source>
        <dbReference type="ARBA" id="ARBA00004725"/>
    </source>
</evidence>
<evidence type="ECO:0000256" key="4">
    <source>
        <dbReference type="ARBA" id="ARBA00022643"/>
    </source>
</evidence>
<feature type="transmembrane region" description="Helical" evidence="7">
    <location>
        <begin position="586"/>
        <end position="608"/>
    </location>
</feature>
<dbReference type="Pfam" id="PF01180">
    <property type="entry name" value="DHO_dh"/>
    <property type="match status" value="1"/>
</dbReference>
<keyword evidence="7" id="KW-1133">Transmembrane helix</keyword>
<feature type="transmembrane region" description="Helical" evidence="7">
    <location>
        <begin position="346"/>
        <end position="367"/>
    </location>
</feature>
<dbReference type="Gene3D" id="3.20.20.70">
    <property type="entry name" value="Aldolase class I"/>
    <property type="match status" value="1"/>
</dbReference>
<evidence type="ECO:0000259" key="8">
    <source>
        <dbReference type="Pfam" id="PF01180"/>
    </source>
</evidence>
<evidence type="ECO:0000256" key="7">
    <source>
        <dbReference type="SAM" id="Phobius"/>
    </source>
</evidence>
<sequence length="665" mass="73107">MPDWSYQTLFKPALFKLPAERARDVTLRAMGTLSSLPGGTWVIKTMGHMESYSDLHNVIWGTEFKYPIGLSGRLDVHGTAHKALAPFGFGYFEIGPVTVEKVESGQSVYRDLVHESIVYPDLPVNDGLDAWIRRLQRKRAHSKPYIIRLSGMPGADIQEAIRQIERMAGRLAAYADGFVIDLYAGERRAQHVLDAVEEAGKRLDAASCGKPLLLYVPADFPEPETCKLVLAADRDIWKGMVIGDAVHMRDESGDWLVVGPAAKQPGIAKIRLIRELCGEDWPIVASGGVNEPQDALELYEAGAQLVQLHSGLVYAGPGLPKRINEAVVYRKTCGTDAEPAAFWRSWGWMCFLGLGMVIGGILAWLIASTLVVLPYDIEFLGISSAALSAANLRLLPFMSHDRITLAGTMISIGVLYFMLARYGLKAGLHWCKTALLASGGVGFGSFFLFLGYGYFDPLHAAVAVMLLPMFVLSMRGRADTPSRTPPNLHNDKLWRRAQWGQLMLVSLGFALAAGGALISYIGITRVFVVTDLEFLCASPDMLKAINEKLLPLIAHDRAGFGGALFADAIALLAAALWGVREGERWLWWMFLLGGLPGFAAGFLVHFTIGYTDFWHLFPAYLAFGLFAAGLYLLYPFMAGRRLAEKSQQSRCKARGIGRNLSNKYE</sequence>
<organism evidence="9 10">
    <name type="scientific">Paenibacillus thalictri</name>
    <dbReference type="NCBI Taxonomy" id="2527873"/>
    <lineage>
        <taxon>Bacteria</taxon>
        <taxon>Bacillati</taxon>
        <taxon>Bacillota</taxon>
        <taxon>Bacilli</taxon>
        <taxon>Bacillales</taxon>
        <taxon>Paenibacillaceae</taxon>
        <taxon>Paenibacillus</taxon>
    </lineage>
</organism>
<keyword evidence="10" id="KW-1185">Reference proteome</keyword>
<dbReference type="GO" id="GO:0006207">
    <property type="term" value="P:'de novo' pyrimidine nucleobase biosynthetic process"/>
    <property type="evidence" value="ECO:0007669"/>
    <property type="project" value="TreeGrafter"/>
</dbReference>
<accession>A0A4Q9DPI8</accession>
<dbReference type="PANTHER" id="PTHR48109:SF4">
    <property type="entry name" value="DIHYDROOROTATE DEHYDROGENASE (QUINONE), MITOCHONDRIAL"/>
    <property type="match status" value="1"/>
</dbReference>